<evidence type="ECO:0000313" key="2">
    <source>
        <dbReference type="Proteomes" id="UP000823674"/>
    </source>
</evidence>
<name>A0ABQ7P1A6_BRACM</name>
<dbReference type="Proteomes" id="UP000823674">
    <property type="component" value="Chromosome A01"/>
</dbReference>
<dbReference type="EMBL" id="JADBGQ010000001">
    <property type="protein sequence ID" value="KAG5415694.1"/>
    <property type="molecule type" value="Genomic_DNA"/>
</dbReference>
<organism evidence="1 2">
    <name type="scientific">Brassica rapa subsp. trilocularis</name>
    <dbReference type="NCBI Taxonomy" id="1813537"/>
    <lineage>
        <taxon>Eukaryota</taxon>
        <taxon>Viridiplantae</taxon>
        <taxon>Streptophyta</taxon>
        <taxon>Embryophyta</taxon>
        <taxon>Tracheophyta</taxon>
        <taxon>Spermatophyta</taxon>
        <taxon>Magnoliopsida</taxon>
        <taxon>eudicotyledons</taxon>
        <taxon>Gunneridae</taxon>
        <taxon>Pentapetalae</taxon>
        <taxon>rosids</taxon>
        <taxon>malvids</taxon>
        <taxon>Brassicales</taxon>
        <taxon>Brassicaceae</taxon>
        <taxon>Brassiceae</taxon>
        <taxon>Brassica</taxon>
    </lineage>
</organism>
<protein>
    <submittedName>
        <fullName evidence="1">Uncharacterized protein</fullName>
    </submittedName>
</protein>
<evidence type="ECO:0000313" key="1">
    <source>
        <dbReference type="EMBL" id="KAG5415694.1"/>
    </source>
</evidence>
<comment type="caution">
    <text evidence="1">The sequence shown here is derived from an EMBL/GenBank/DDBJ whole genome shotgun (WGS) entry which is preliminary data.</text>
</comment>
<keyword evidence="2" id="KW-1185">Reference proteome</keyword>
<proteinExistence type="predicted"/>
<gene>
    <name evidence="1" type="primary">A01g509560.1_BraROA</name>
    <name evidence="1" type="ORF">IGI04_003261</name>
</gene>
<accession>A0ABQ7P1A6</accession>
<sequence length="136" mass="15891">MVSYRASWRVHKEYSEYGKRFENFVIRSPATDMFDYDGSQEYEKGKRLCMIESGVLRSKYLVHQASLGKKQTHLRTRILSNLEGALYKFYLRLATLQTSIKTPEAWLLLVSTPNVQFIQLYVDSFKSCMLTWSASL</sequence>
<reference evidence="1 2" key="1">
    <citation type="submission" date="2021-03" db="EMBL/GenBank/DDBJ databases">
        <authorList>
            <person name="King G.J."/>
            <person name="Bancroft I."/>
            <person name="Baten A."/>
            <person name="Bloomfield J."/>
            <person name="Borpatragohain P."/>
            <person name="He Z."/>
            <person name="Irish N."/>
            <person name="Irwin J."/>
            <person name="Liu K."/>
            <person name="Mauleon R.P."/>
            <person name="Moore J."/>
            <person name="Morris R."/>
            <person name="Ostergaard L."/>
            <person name="Wang B."/>
            <person name="Wells R."/>
        </authorList>
    </citation>
    <scope>NUCLEOTIDE SEQUENCE [LARGE SCALE GENOMIC DNA]</scope>
    <source>
        <strain evidence="1">R-o-18</strain>
        <tissue evidence="1">Leaf</tissue>
    </source>
</reference>